<gene>
    <name evidence="2" type="ORF">OS493_023864</name>
</gene>
<accession>A0A9W9YLY5</accession>
<dbReference type="EMBL" id="MU827319">
    <property type="protein sequence ID" value="KAJ7357725.1"/>
    <property type="molecule type" value="Genomic_DNA"/>
</dbReference>
<proteinExistence type="predicted"/>
<protein>
    <recommendedName>
        <fullName evidence="4">PNPLA domain-containing protein</fullName>
    </recommendedName>
</protein>
<reference evidence="2" key="1">
    <citation type="submission" date="2023-01" db="EMBL/GenBank/DDBJ databases">
        <title>Genome assembly of the deep-sea coral Lophelia pertusa.</title>
        <authorList>
            <person name="Herrera S."/>
            <person name="Cordes E."/>
        </authorList>
    </citation>
    <scope>NUCLEOTIDE SEQUENCE</scope>
    <source>
        <strain evidence="2">USNM1676648</strain>
        <tissue evidence="2">Polyp</tissue>
    </source>
</reference>
<dbReference type="SUPFAM" id="SSF52151">
    <property type="entry name" value="FabD/lysophospholipase-like"/>
    <property type="match status" value="1"/>
</dbReference>
<dbReference type="AlphaFoldDB" id="A0A9W9YLY5"/>
<dbReference type="OrthoDB" id="5956833at2759"/>
<feature type="transmembrane region" description="Helical" evidence="1">
    <location>
        <begin position="175"/>
        <end position="194"/>
    </location>
</feature>
<dbReference type="Gene3D" id="3.40.1090.10">
    <property type="entry name" value="Cytosolic phospholipase A2 catalytic domain"/>
    <property type="match status" value="1"/>
</dbReference>
<feature type="transmembrane region" description="Helical" evidence="1">
    <location>
        <begin position="93"/>
        <end position="116"/>
    </location>
</feature>
<feature type="transmembrane region" description="Helical" evidence="1">
    <location>
        <begin position="290"/>
        <end position="312"/>
    </location>
</feature>
<keyword evidence="3" id="KW-1185">Reference proteome</keyword>
<feature type="transmembrane region" description="Helical" evidence="1">
    <location>
        <begin position="486"/>
        <end position="508"/>
    </location>
</feature>
<organism evidence="2 3">
    <name type="scientific">Desmophyllum pertusum</name>
    <dbReference type="NCBI Taxonomy" id="174260"/>
    <lineage>
        <taxon>Eukaryota</taxon>
        <taxon>Metazoa</taxon>
        <taxon>Cnidaria</taxon>
        <taxon>Anthozoa</taxon>
        <taxon>Hexacorallia</taxon>
        <taxon>Scleractinia</taxon>
        <taxon>Caryophylliina</taxon>
        <taxon>Caryophylliidae</taxon>
        <taxon>Desmophyllum</taxon>
    </lineage>
</organism>
<keyword evidence="1" id="KW-0812">Transmembrane</keyword>
<name>A0A9W9YLY5_9CNID</name>
<dbReference type="InterPro" id="IPR016035">
    <property type="entry name" value="Acyl_Trfase/lysoPLipase"/>
</dbReference>
<evidence type="ECO:0008006" key="4">
    <source>
        <dbReference type="Google" id="ProtNLM"/>
    </source>
</evidence>
<evidence type="ECO:0000313" key="2">
    <source>
        <dbReference type="EMBL" id="KAJ7357725.1"/>
    </source>
</evidence>
<sequence>MRSTGVAFSGGGVRSAALCSGVLRRLLQKGTVPDFLSCVSGGGYTGTAYLDWKYRNEHRDDPKWHKEFFEHMRRRTGVLCDWQNPLQGCFDTLFILCLNIFVAFVLPFFNWFGYAFPTAYVIDYFFGALLRDPFKCPDVKSHNFTASEIAENSEVSELFNMTSQIECVPKLGPEMYFTFMMFAFLFILFLLFYVIQKVAGPSLKPLAKFLFNLTGFVFAMVFLPWLIEQYIVVTPMWLNALILVLSIFLWLGIPPLRDKASLAIIVYLYAYAVKWRVYKTAVLSVDYNDHRFTILMWVSGMLIWLNPLLVVFQRNALHAYNSWRLQKAFYSPESTGATGCSGITCQDVFPSCTCWEPTNESLNRPLTLEDLEDLSPEYICNVTVHEWRTTPSHREPPFELLTMAPSGIERIDNELGKKQFENRLHPRDIKLAEAMATSAAAVSFHMGKYESNFEPLQTLQIMLGLGMGKSLVAEPKYWNGCLTKSLAILIQVAVVFPIIVLPMIPFLGRERGLEPKSCDLLSRVPLRVDADRRDAHGRRKSWMLAKVCEVVYCQYISRQVYPGTFGSSQRWPHSPSNSLHERRWPRGKPGYSTFTETEVAKDRRYRRRMFRRIRSRRRSNHCTKKAREKLHCSFTGMNGRDVYEDLRVKVIDRPASKQPRSYRFKVHYYDYTDDGEEQKVGEGEVLYILPRHPKQGLSGEQKSWGEVASDVKIDIEPDLWGTGPEVEADEVDRLTWCCCECCHCSPLKLFSASLCGVFPYHSTANQFFTPAMFTAYHREGYRACIEASTVDFLLEPGESSELKLL</sequence>
<keyword evidence="1" id="KW-0472">Membrane</keyword>
<comment type="caution">
    <text evidence="2">The sequence shown here is derived from an EMBL/GenBank/DDBJ whole genome shotgun (WGS) entry which is preliminary data.</text>
</comment>
<evidence type="ECO:0000313" key="3">
    <source>
        <dbReference type="Proteomes" id="UP001163046"/>
    </source>
</evidence>
<dbReference type="Proteomes" id="UP001163046">
    <property type="component" value="Unassembled WGS sequence"/>
</dbReference>
<feature type="transmembrane region" description="Helical" evidence="1">
    <location>
        <begin position="233"/>
        <end position="253"/>
    </location>
</feature>
<feature type="transmembrane region" description="Helical" evidence="1">
    <location>
        <begin position="206"/>
        <end position="227"/>
    </location>
</feature>
<keyword evidence="1" id="KW-1133">Transmembrane helix</keyword>
<evidence type="ECO:0000256" key="1">
    <source>
        <dbReference type="SAM" id="Phobius"/>
    </source>
</evidence>
<feature type="transmembrane region" description="Helical" evidence="1">
    <location>
        <begin position="260"/>
        <end position="278"/>
    </location>
</feature>